<reference evidence="3 4" key="1">
    <citation type="journal article" date="2013" name="J. Biotechnol.">
        <title>Establishment and interpretation of the genome sequence of the phytopathogenic fungus Rhizoctonia solani AG1-IB isolate 7/3/14.</title>
        <authorList>
            <person name="Wibberg D.W."/>
            <person name="Jelonek L.J."/>
            <person name="Rupp O.R."/>
            <person name="Hennig M.H."/>
            <person name="Eikmeyer F.E."/>
            <person name="Goesmann A.G."/>
            <person name="Hartmann A.H."/>
            <person name="Borriss R.B."/>
            <person name="Grosch R.G."/>
            <person name="Puehler A.P."/>
            <person name="Schlueter A.S."/>
        </authorList>
    </citation>
    <scope>NUCLEOTIDE SEQUENCE [LARGE SCALE GENOMIC DNA]</scope>
    <source>
        <strain evidence="4">AG1-IB / isolate 7/3/14</strain>
    </source>
</reference>
<feature type="domain" description="Starter acyltransferase (SAT)" evidence="2">
    <location>
        <begin position="41"/>
        <end position="203"/>
    </location>
</feature>
<dbReference type="InterPro" id="IPR016035">
    <property type="entry name" value="Acyl_Trfase/lysoPLipase"/>
</dbReference>
<dbReference type="AlphaFoldDB" id="M5C6H6"/>
<proteinExistence type="predicted"/>
<keyword evidence="1 3" id="KW-0808">Transferase</keyword>
<accession>M5C6H6</accession>
<sequence>MTQDVLVPLANSAYEKNLTYYVHGLDVLGWLDGSIPVPPLEYLASVPVSFPVIGLAQLVQYIVVASVTALTPGELRDRLKGATGHSQGILSAVVAATSTNLESFSENSAKALRWLVWVGARGQEAFPVLAVEPNIVKDSVDGGEGVPSPMLSVTGLPLSTLEKHITGVNKHLPKNSQLGISLHNGSRAFVVTGPPRALYGLVTALRSWLSVSHTIRSISTAQRRKFWPT</sequence>
<organism evidence="3 4">
    <name type="scientific">Thanatephorus cucumeris (strain AG1-IB / isolate 7/3/14)</name>
    <name type="common">Lettuce bottom rot fungus</name>
    <name type="synonym">Rhizoctonia solani</name>
    <dbReference type="NCBI Taxonomy" id="1108050"/>
    <lineage>
        <taxon>Eukaryota</taxon>
        <taxon>Fungi</taxon>
        <taxon>Dikarya</taxon>
        <taxon>Basidiomycota</taxon>
        <taxon>Agaricomycotina</taxon>
        <taxon>Agaricomycetes</taxon>
        <taxon>Cantharellales</taxon>
        <taxon>Ceratobasidiaceae</taxon>
        <taxon>Rhizoctonia</taxon>
        <taxon>Rhizoctonia solani AG-1</taxon>
    </lineage>
</organism>
<evidence type="ECO:0000313" key="3">
    <source>
        <dbReference type="EMBL" id="CCO34685.1"/>
    </source>
</evidence>
<gene>
    <name evidence="3" type="primary">FAS-2</name>
    <name evidence="3" type="ORF">BN14_08791</name>
</gene>
<evidence type="ECO:0000259" key="2">
    <source>
        <dbReference type="Pfam" id="PF16073"/>
    </source>
</evidence>
<keyword evidence="3" id="KW-0012">Acyltransferase</keyword>
<dbReference type="Proteomes" id="UP000012065">
    <property type="component" value="Unassembled WGS sequence"/>
</dbReference>
<dbReference type="Gene3D" id="6.20.240.10">
    <property type="match status" value="1"/>
</dbReference>
<dbReference type="InterPro" id="IPR050830">
    <property type="entry name" value="Fungal_FAS"/>
</dbReference>
<dbReference type="Pfam" id="PF16073">
    <property type="entry name" value="SAT"/>
    <property type="match status" value="1"/>
</dbReference>
<dbReference type="InterPro" id="IPR032088">
    <property type="entry name" value="SAT"/>
</dbReference>
<name>M5C6H6_THACB</name>
<dbReference type="HOGENOM" id="CLU_1210510_0_0_1"/>
<evidence type="ECO:0000313" key="4">
    <source>
        <dbReference type="Proteomes" id="UP000012065"/>
    </source>
</evidence>
<dbReference type="EMBL" id="CAOJ01013485">
    <property type="protein sequence ID" value="CCO34685.1"/>
    <property type="molecule type" value="Genomic_DNA"/>
</dbReference>
<dbReference type="SUPFAM" id="SSF52151">
    <property type="entry name" value="FabD/lysophospholipase-like"/>
    <property type="match status" value="1"/>
</dbReference>
<dbReference type="Gene3D" id="3.40.366.10">
    <property type="entry name" value="Malonyl-Coenzyme A Acyl Carrier Protein, domain 2"/>
    <property type="match status" value="1"/>
</dbReference>
<evidence type="ECO:0000256" key="1">
    <source>
        <dbReference type="ARBA" id="ARBA00022679"/>
    </source>
</evidence>
<dbReference type="InterPro" id="IPR001227">
    <property type="entry name" value="Ac_transferase_dom_sf"/>
</dbReference>
<comment type="caution">
    <text evidence="3">The sequence shown here is derived from an EMBL/GenBank/DDBJ whole genome shotgun (WGS) entry which is preliminary data.</text>
</comment>
<protein>
    <submittedName>
        <fullName evidence="3">Fatty acid synthase subunit beta, fungi type</fullName>
        <ecNumber evidence="3">2.3.1.86</ecNumber>
    </submittedName>
</protein>
<dbReference type="GO" id="GO:0004321">
    <property type="term" value="F:fatty-acyl-CoA synthase activity"/>
    <property type="evidence" value="ECO:0007669"/>
    <property type="project" value="UniProtKB-EC"/>
</dbReference>
<dbReference type="PANTHER" id="PTHR10982:SF21">
    <property type="entry name" value="FATTY ACID SYNTHASE SUBUNIT BETA"/>
    <property type="match status" value="1"/>
</dbReference>
<dbReference type="PANTHER" id="PTHR10982">
    <property type="entry name" value="MALONYL COA-ACYL CARRIER PROTEIN TRANSACYLASE"/>
    <property type="match status" value="1"/>
</dbReference>
<dbReference type="EC" id="2.3.1.86" evidence="3"/>